<evidence type="ECO:0000256" key="5">
    <source>
        <dbReference type="ARBA" id="ARBA00023136"/>
    </source>
</evidence>
<comment type="caution">
    <text evidence="7">The sequence shown here is derived from an EMBL/GenBank/DDBJ whole genome shotgun (WGS) entry which is preliminary data.</text>
</comment>
<name>A0ABN2INN1_9ACTN</name>
<dbReference type="InterPro" id="IPR005496">
    <property type="entry name" value="Integral_membrane_TerC"/>
</dbReference>
<feature type="transmembrane region" description="Helical" evidence="6">
    <location>
        <begin position="6"/>
        <end position="26"/>
    </location>
</feature>
<dbReference type="Pfam" id="PF03741">
    <property type="entry name" value="TerC"/>
    <property type="match status" value="1"/>
</dbReference>
<comment type="subcellular location">
    <subcellularLocation>
        <location evidence="1">Membrane</location>
        <topology evidence="1">Multi-pass membrane protein</topology>
    </subcellularLocation>
</comment>
<feature type="transmembrane region" description="Helical" evidence="6">
    <location>
        <begin position="252"/>
        <end position="272"/>
    </location>
</feature>
<evidence type="ECO:0000256" key="6">
    <source>
        <dbReference type="SAM" id="Phobius"/>
    </source>
</evidence>
<feature type="transmembrane region" description="Helical" evidence="6">
    <location>
        <begin position="103"/>
        <end position="125"/>
    </location>
</feature>
<feature type="transmembrane region" description="Helical" evidence="6">
    <location>
        <begin position="38"/>
        <end position="58"/>
    </location>
</feature>
<dbReference type="Proteomes" id="UP001500618">
    <property type="component" value="Unassembled WGS sequence"/>
</dbReference>
<dbReference type="PANTHER" id="PTHR30238">
    <property type="entry name" value="MEMBRANE BOUND PREDICTED REDOX MODULATOR"/>
    <property type="match status" value="1"/>
</dbReference>
<feature type="transmembrane region" description="Helical" evidence="6">
    <location>
        <begin position="131"/>
        <end position="148"/>
    </location>
</feature>
<protein>
    <submittedName>
        <fullName evidence="7">TerC family protein</fullName>
    </submittedName>
</protein>
<evidence type="ECO:0000256" key="4">
    <source>
        <dbReference type="ARBA" id="ARBA00022989"/>
    </source>
</evidence>
<keyword evidence="3 6" id="KW-0812">Transmembrane</keyword>
<keyword evidence="8" id="KW-1185">Reference proteome</keyword>
<keyword evidence="4 6" id="KW-1133">Transmembrane helix</keyword>
<feature type="transmembrane region" description="Helical" evidence="6">
    <location>
        <begin position="224"/>
        <end position="245"/>
    </location>
</feature>
<proteinExistence type="inferred from homology"/>
<comment type="similarity">
    <text evidence="2">Belongs to the TerC family.</text>
</comment>
<evidence type="ECO:0000256" key="1">
    <source>
        <dbReference type="ARBA" id="ARBA00004141"/>
    </source>
</evidence>
<reference evidence="7 8" key="1">
    <citation type="journal article" date="2019" name="Int. J. Syst. Evol. Microbiol.">
        <title>The Global Catalogue of Microorganisms (GCM) 10K type strain sequencing project: providing services to taxonomists for standard genome sequencing and annotation.</title>
        <authorList>
            <consortium name="The Broad Institute Genomics Platform"/>
            <consortium name="The Broad Institute Genome Sequencing Center for Infectious Disease"/>
            <person name="Wu L."/>
            <person name="Ma J."/>
        </authorList>
    </citation>
    <scope>NUCLEOTIDE SEQUENCE [LARGE SCALE GENOMIC DNA]</scope>
    <source>
        <strain evidence="7 8">JCM 14718</strain>
    </source>
</reference>
<feature type="transmembrane region" description="Helical" evidence="6">
    <location>
        <begin position="278"/>
        <end position="300"/>
    </location>
</feature>
<evidence type="ECO:0000313" key="8">
    <source>
        <dbReference type="Proteomes" id="UP001500618"/>
    </source>
</evidence>
<feature type="transmembrane region" description="Helical" evidence="6">
    <location>
        <begin position="78"/>
        <end position="96"/>
    </location>
</feature>
<evidence type="ECO:0000256" key="3">
    <source>
        <dbReference type="ARBA" id="ARBA00022692"/>
    </source>
</evidence>
<dbReference type="NCBIfam" id="TIGR03718">
    <property type="entry name" value="R_switched_Alx"/>
    <property type="match status" value="1"/>
</dbReference>
<dbReference type="EMBL" id="BAAANY010000032">
    <property type="protein sequence ID" value="GAA1708492.1"/>
    <property type="molecule type" value="Genomic_DNA"/>
</dbReference>
<dbReference type="PANTHER" id="PTHR30238:SF0">
    <property type="entry name" value="THYLAKOID MEMBRANE PROTEIN TERC, CHLOROPLASTIC"/>
    <property type="match status" value="1"/>
</dbReference>
<keyword evidence="5 6" id="KW-0472">Membrane</keyword>
<organism evidence="7 8">
    <name type="scientific">Fodinicola feengrottensis</name>
    <dbReference type="NCBI Taxonomy" id="435914"/>
    <lineage>
        <taxon>Bacteria</taxon>
        <taxon>Bacillati</taxon>
        <taxon>Actinomycetota</taxon>
        <taxon>Actinomycetes</taxon>
        <taxon>Mycobacteriales</taxon>
        <taxon>Fodinicola</taxon>
    </lineage>
</organism>
<dbReference type="RefSeq" id="WP_344314235.1">
    <property type="nucleotide sequence ID" value="NZ_BAAANY010000032.1"/>
</dbReference>
<evidence type="ECO:0000256" key="2">
    <source>
        <dbReference type="ARBA" id="ARBA00007511"/>
    </source>
</evidence>
<feature type="transmembrane region" description="Helical" evidence="6">
    <location>
        <begin position="195"/>
        <end position="218"/>
    </location>
</feature>
<dbReference type="InterPro" id="IPR022369">
    <property type="entry name" value="Integral_membrane_TerC_rswitch"/>
</dbReference>
<accession>A0ABN2INN1</accession>
<evidence type="ECO:0000313" key="7">
    <source>
        <dbReference type="EMBL" id="GAA1708492.1"/>
    </source>
</evidence>
<sequence>MTTAPLWAWGAVLVAIFAMLAVDLFLHRKDREISIREAAVTSGVWIAIGLAFGGILWLTLGAEQGAAYYAAYVVEKSLSVDNVFVFALLFTYFAVPKQYQHRVLFFGVLGALAMRAVFIFAGSALIGQFHWIIYIFGAFLVYTGIKLARSKGDDEVDPEKNIVLRWTRRLVPVTSDWRGHKFWVREGAKWIATPLFVVLIAVETTDLIFAVDSIPAVFGVTNDAFIIFTSNAFAILGLRALYFLLSGAMKHFAYLQLGLAAVLTFVGAKMLLTDLFPINIWVSLAIIVALLTAAVVASLVKVRMEKKKELIDA</sequence>
<gene>
    <name evidence="7" type="ORF">GCM10009765_67510</name>
</gene>